<keyword evidence="5" id="KW-1185">Reference proteome</keyword>
<evidence type="ECO:0000256" key="3">
    <source>
        <dbReference type="SAM" id="SignalP"/>
    </source>
</evidence>
<name>A0ABW0KW12_9BACT</name>
<feature type="chain" id="PRO_5047382308" evidence="3">
    <location>
        <begin position="19"/>
        <end position="328"/>
    </location>
</feature>
<accession>A0ABW0KW12</accession>
<dbReference type="Pfam" id="PF24681">
    <property type="entry name" value="Kelch_KLHDC2_KLHL20_DRC7"/>
    <property type="match status" value="1"/>
</dbReference>
<keyword evidence="1" id="KW-0880">Kelch repeat</keyword>
<comment type="caution">
    <text evidence="4">The sequence shown here is derived from an EMBL/GenBank/DDBJ whole genome shotgun (WGS) entry which is preliminary data.</text>
</comment>
<evidence type="ECO:0000313" key="5">
    <source>
        <dbReference type="Proteomes" id="UP001596052"/>
    </source>
</evidence>
<dbReference type="PANTHER" id="PTHR24412">
    <property type="entry name" value="KELCH PROTEIN"/>
    <property type="match status" value="1"/>
</dbReference>
<dbReference type="InterPro" id="IPR015915">
    <property type="entry name" value="Kelch-typ_b-propeller"/>
</dbReference>
<proteinExistence type="predicted"/>
<sequence>MKHLLPLLAGIISLNASAAEPDWVLESTAPWQARDSQAEWVFKDQLWIGGGWFQSFQDPPRDVWSSADGKAWKLISANAPWLHSDLAMSLTFQDRLWIMGGWYKGRLPGHSASNQVWSSADGAAWNQVTSGARWSPRLASGLVEHRGRMWLLGGIEDYYFGNDASLKNDVWSSADGKEWKLETSHATWSPRAYHQAVVLNGKIYVLGGGNYVPGYHAKNDVWSSADGVNWTCETASAPWAPRLWFSAAVYRGRIWVLGGWSKEKDNHGDVWHSADGKNWQRLETKTCWKSRHEHSALVFQDKLWLLGGHARPLSNEVWFLNLPADWKP</sequence>
<feature type="signal peptide" evidence="3">
    <location>
        <begin position="1"/>
        <end position="18"/>
    </location>
</feature>
<dbReference type="EMBL" id="JBHSMQ010000011">
    <property type="protein sequence ID" value="MFC5457564.1"/>
    <property type="molecule type" value="Genomic_DNA"/>
</dbReference>
<evidence type="ECO:0000256" key="1">
    <source>
        <dbReference type="ARBA" id="ARBA00022441"/>
    </source>
</evidence>
<evidence type="ECO:0000313" key="4">
    <source>
        <dbReference type="EMBL" id="MFC5457564.1"/>
    </source>
</evidence>
<gene>
    <name evidence="4" type="ORF">ACFQDI_22035</name>
</gene>
<dbReference type="Proteomes" id="UP001596052">
    <property type="component" value="Unassembled WGS sequence"/>
</dbReference>
<organism evidence="4 5">
    <name type="scientific">Prosthecobacter fluviatilis</name>
    <dbReference type="NCBI Taxonomy" id="445931"/>
    <lineage>
        <taxon>Bacteria</taxon>
        <taxon>Pseudomonadati</taxon>
        <taxon>Verrucomicrobiota</taxon>
        <taxon>Verrucomicrobiia</taxon>
        <taxon>Verrucomicrobiales</taxon>
        <taxon>Verrucomicrobiaceae</taxon>
        <taxon>Prosthecobacter</taxon>
    </lineage>
</organism>
<dbReference type="RefSeq" id="WP_377171005.1">
    <property type="nucleotide sequence ID" value="NZ_JBHSMQ010000011.1"/>
</dbReference>
<dbReference type="SUPFAM" id="SSF117281">
    <property type="entry name" value="Kelch motif"/>
    <property type="match status" value="1"/>
</dbReference>
<dbReference type="Gene3D" id="2.120.10.80">
    <property type="entry name" value="Kelch-type beta propeller"/>
    <property type="match status" value="2"/>
</dbReference>
<reference evidence="5" key="1">
    <citation type="journal article" date="2019" name="Int. J. Syst. Evol. Microbiol.">
        <title>The Global Catalogue of Microorganisms (GCM) 10K type strain sequencing project: providing services to taxonomists for standard genome sequencing and annotation.</title>
        <authorList>
            <consortium name="The Broad Institute Genomics Platform"/>
            <consortium name="The Broad Institute Genome Sequencing Center for Infectious Disease"/>
            <person name="Wu L."/>
            <person name="Ma J."/>
        </authorList>
    </citation>
    <scope>NUCLEOTIDE SEQUENCE [LARGE SCALE GENOMIC DNA]</scope>
    <source>
        <strain evidence="5">CGMCC 4.1469</strain>
    </source>
</reference>
<dbReference type="PANTHER" id="PTHR24412:SF489">
    <property type="entry name" value="RING FINGER DOMAIN AND KELCH REPEAT-CONTAINING PROTEIN DDB_G0271372"/>
    <property type="match status" value="1"/>
</dbReference>
<keyword evidence="2" id="KW-0677">Repeat</keyword>
<evidence type="ECO:0000256" key="2">
    <source>
        <dbReference type="ARBA" id="ARBA00022737"/>
    </source>
</evidence>
<keyword evidence="3" id="KW-0732">Signal</keyword>
<protein>
    <submittedName>
        <fullName evidence="4">Galactose oxidase</fullName>
    </submittedName>
</protein>